<dbReference type="InterPro" id="IPR056573">
    <property type="entry name" value="Lectin_L-type_dom"/>
</dbReference>
<dbReference type="PANTHER" id="PTHR12223">
    <property type="entry name" value="VESICULAR MANNOSE-BINDING LECTIN"/>
    <property type="match status" value="1"/>
</dbReference>
<dbReference type="AlphaFoldDB" id="A0A171AIL1"/>
<dbReference type="STRING" id="681398.PJIAN_4340"/>
<reference evidence="4" key="1">
    <citation type="submission" date="2016-04" db="EMBL/GenBank/DDBJ databases">
        <title>Draft genome sequence of Paludibacter jiangxiensis strain NM7.</title>
        <authorList>
            <person name="Qiu Y."/>
            <person name="Matsuura N."/>
            <person name="Ohashi A."/>
            <person name="Tourlousse M.D."/>
            <person name="Sekiguchi Y."/>
        </authorList>
    </citation>
    <scope>NUCLEOTIDE SEQUENCE [LARGE SCALE GENOMIC DNA]</scope>
    <source>
        <strain evidence="4">NM7</strain>
    </source>
</reference>
<dbReference type="GO" id="GO:0005975">
    <property type="term" value="P:carbohydrate metabolic process"/>
    <property type="evidence" value="ECO:0007669"/>
    <property type="project" value="UniProtKB-ARBA"/>
</dbReference>
<dbReference type="Gene3D" id="2.60.120.200">
    <property type="match status" value="1"/>
</dbReference>
<gene>
    <name evidence="3" type="ORF">PJIAN_4340</name>
</gene>
<feature type="domain" description="Legume lectin" evidence="2">
    <location>
        <begin position="56"/>
        <end position="252"/>
    </location>
</feature>
<protein>
    <submittedName>
        <fullName evidence="3">Legume lectin domain-containing protein</fullName>
    </submittedName>
</protein>
<accession>A0A171AIL1</accession>
<keyword evidence="3" id="KW-0430">Lectin</keyword>
<proteinExistence type="predicted"/>
<evidence type="ECO:0000259" key="2">
    <source>
        <dbReference type="Pfam" id="PF00139"/>
    </source>
</evidence>
<dbReference type="EMBL" id="BDCR01000004">
    <property type="protein sequence ID" value="GAT63798.1"/>
    <property type="molecule type" value="Genomic_DNA"/>
</dbReference>
<organism evidence="3 4">
    <name type="scientific">Paludibacter jiangxiensis</name>
    <dbReference type="NCBI Taxonomy" id="681398"/>
    <lineage>
        <taxon>Bacteria</taxon>
        <taxon>Pseudomonadati</taxon>
        <taxon>Bacteroidota</taxon>
        <taxon>Bacteroidia</taxon>
        <taxon>Bacteroidales</taxon>
        <taxon>Paludibacteraceae</taxon>
        <taxon>Paludibacter</taxon>
    </lineage>
</organism>
<sequence length="253" mass="27678">MTMRTKLVVLLLGVCLLSNAQPPIQKFWALNQPHYIYMNGSSGWQINNNGNVAPSIVNRVLTLTTSELSQASSAFYKLKMGMRRNFTATFTYTPSDFSYICTSWYGWGGCKTYNYNPADGICFVIQNATTTSLGLHANNLGYQGISPSIAIAINIYGTNGIKFLTNGVITTPYDPVSPVNLASGNPIIFTITYNYSAKTLTVKMDEQSTTNTTTKYFSVDIPSVLGSPLGWVGFTGATGGYWSTQTVSNFVFR</sequence>
<dbReference type="OrthoDB" id="610424at2"/>
<dbReference type="GO" id="GO:0030246">
    <property type="term" value="F:carbohydrate binding"/>
    <property type="evidence" value="ECO:0007669"/>
    <property type="project" value="UniProtKB-KW"/>
</dbReference>
<dbReference type="SUPFAM" id="SSF49899">
    <property type="entry name" value="Concanavalin A-like lectins/glucanases"/>
    <property type="match status" value="1"/>
</dbReference>
<dbReference type="CDD" id="cd01951">
    <property type="entry name" value="lectin_L-type"/>
    <property type="match status" value="1"/>
</dbReference>
<dbReference type="InterPro" id="IPR013320">
    <property type="entry name" value="ConA-like_dom_sf"/>
</dbReference>
<dbReference type="Proteomes" id="UP000076586">
    <property type="component" value="Unassembled WGS sequence"/>
</dbReference>
<evidence type="ECO:0000256" key="1">
    <source>
        <dbReference type="SAM" id="SignalP"/>
    </source>
</evidence>
<reference evidence="4" key="2">
    <citation type="journal article" date="2017" name="Genome Announc.">
        <title>Draft genome sequence of Paludibacter jiangxiensis NM7(T), a propionate-producing fermentative bacterium.</title>
        <authorList>
            <person name="Qiu Y.-L."/>
            <person name="Tourlousse D.M."/>
            <person name="Matsuura N."/>
            <person name="Ohashi A."/>
            <person name="Sekiguchi Y."/>
        </authorList>
    </citation>
    <scope>NUCLEOTIDE SEQUENCE [LARGE SCALE GENOMIC DNA]</scope>
    <source>
        <strain evidence="4">NM7</strain>
    </source>
</reference>
<keyword evidence="4" id="KW-1185">Reference proteome</keyword>
<evidence type="ECO:0000313" key="4">
    <source>
        <dbReference type="Proteomes" id="UP000076586"/>
    </source>
</evidence>
<evidence type="ECO:0000313" key="3">
    <source>
        <dbReference type="EMBL" id="GAT63798.1"/>
    </source>
</evidence>
<feature type="signal peptide" evidence="1">
    <location>
        <begin position="1"/>
        <end position="20"/>
    </location>
</feature>
<feature type="chain" id="PRO_5007905263" evidence="1">
    <location>
        <begin position="21"/>
        <end position="253"/>
    </location>
</feature>
<dbReference type="Pfam" id="PF00139">
    <property type="entry name" value="Lectin_legB"/>
    <property type="match status" value="1"/>
</dbReference>
<comment type="caution">
    <text evidence="3">The sequence shown here is derived from an EMBL/GenBank/DDBJ whole genome shotgun (WGS) entry which is preliminary data.</text>
</comment>
<dbReference type="InterPro" id="IPR051136">
    <property type="entry name" value="Intracellular_Lectin-GPT"/>
</dbReference>
<dbReference type="GO" id="GO:0004553">
    <property type="term" value="F:hydrolase activity, hydrolyzing O-glycosyl compounds"/>
    <property type="evidence" value="ECO:0007669"/>
    <property type="project" value="UniProtKB-ARBA"/>
</dbReference>
<dbReference type="InterPro" id="IPR001220">
    <property type="entry name" value="Legume_lectin_dom"/>
</dbReference>
<keyword evidence="1" id="KW-0732">Signal</keyword>
<name>A0A171AIL1_9BACT</name>
<dbReference type="PANTHER" id="PTHR12223:SF19">
    <property type="entry name" value="LEGUME LECTIN DOMAIN-CONTAINING PROTEIN"/>
    <property type="match status" value="1"/>
</dbReference>